<keyword evidence="2" id="KW-1185">Reference proteome</keyword>
<sequence length="435" mass="49993">MWRQIVGDCSTVWIVAEITRAASEKEAWEILKSAHGLIGNGGQCEQIHFICTKSDLSDNRDIKNKDAKKEVTSEFRELNESLSEHFSEDCFKVFTVSAEEFLKRKGVKEDGNEIAKLQDFLQNRNDCHSETCNYVTGAYGILSLIEGARRRKEGVGKADDVCKVLEKNLREQLNTVKTAVEEATKDFEQCLAEGIKNFITSEKKLKTFLDRDQERSFFSTLQAVVKKDGIHTTKQGEQIDLNMMLASCLTDSIDKKFRETFPNDIKCGSFKGAISRFSLGTNSLIHKYNDVELQLIFLQTQEDKMKAQMEKYILKQKKKIYTSLTETVKENMTKCYNEAKEIEGNKALENMRKTIERHVYSNKKMYEEAKKTMLMKMDGLKKIMLYTLQKIMKEAIEFSLKTAAYSLPDVSEYLETLTTHYNQLQGGQDEEMLPQ</sequence>
<dbReference type="PANTHER" id="PTHR47308:SF1">
    <property type="entry name" value="NUCLEAR GTPASE SLIP-GC"/>
    <property type="match status" value="1"/>
</dbReference>
<dbReference type="eggNOG" id="ENOG502QU12">
    <property type="taxonomic scope" value="Eukaryota"/>
</dbReference>
<organism evidence="1 2">
    <name type="scientific">Oreochromis niloticus</name>
    <name type="common">Nile tilapia</name>
    <name type="synonym">Tilapia nilotica</name>
    <dbReference type="NCBI Taxonomy" id="8128"/>
    <lineage>
        <taxon>Eukaryota</taxon>
        <taxon>Metazoa</taxon>
        <taxon>Chordata</taxon>
        <taxon>Craniata</taxon>
        <taxon>Vertebrata</taxon>
        <taxon>Euteleostomi</taxon>
        <taxon>Actinopterygii</taxon>
        <taxon>Neopterygii</taxon>
        <taxon>Teleostei</taxon>
        <taxon>Neoteleostei</taxon>
        <taxon>Acanthomorphata</taxon>
        <taxon>Ovalentaria</taxon>
        <taxon>Cichlomorphae</taxon>
        <taxon>Cichliformes</taxon>
        <taxon>Cichlidae</taxon>
        <taxon>African cichlids</taxon>
        <taxon>Pseudocrenilabrinae</taxon>
        <taxon>Oreochromini</taxon>
        <taxon>Oreochromis</taxon>
    </lineage>
</organism>
<dbReference type="HOGENOM" id="CLU_019456_0_0_1"/>
<evidence type="ECO:0000313" key="2">
    <source>
        <dbReference type="Proteomes" id="UP000005207"/>
    </source>
</evidence>
<dbReference type="RefSeq" id="XP_019212860.1">
    <property type="nucleotide sequence ID" value="XM_019357315.2"/>
</dbReference>
<dbReference type="AlphaFoldDB" id="I3K341"/>
<dbReference type="InParanoid" id="I3K341"/>
<dbReference type="GeneTree" id="ENSGT00390000007091"/>
<dbReference type="RefSeq" id="XP_025760634.1">
    <property type="nucleotide sequence ID" value="XM_025904849.1"/>
</dbReference>
<proteinExistence type="predicted"/>
<reference evidence="1" key="1">
    <citation type="submission" date="2025-08" db="UniProtKB">
        <authorList>
            <consortium name="Ensembl"/>
        </authorList>
    </citation>
    <scope>IDENTIFICATION</scope>
</reference>
<dbReference type="Proteomes" id="UP000005207">
    <property type="component" value="Unplaced"/>
</dbReference>
<dbReference type="GeneID" id="102076223"/>
<dbReference type="RefSeq" id="XP_019212858.1">
    <property type="nucleotide sequence ID" value="XM_019357313.2"/>
</dbReference>
<dbReference type="KEGG" id="onl:102076223"/>
<dbReference type="OMA" id="STIWIVT"/>
<gene>
    <name evidence="1" type="primary">LOC102076223</name>
</gene>
<protein>
    <submittedName>
        <fullName evidence="1">Nuclear GTPase SLIP-GC</fullName>
    </submittedName>
</protein>
<evidence type="ECO:0000313" key="1">
    <source>
        <dbReference type="Ensembl" id="ENSONIP00000015536.2"/>
    </source>
</evidence>
<dbReference type="InterPro" id="IPR053082">
    <property type="entry name" value="Nuclear_GTPase_SLIP-GC"/>
</dbReference>
<dbReference type="GO" id="GO:0003924">
    <property type="term" value="F:GTPase activity"/>
    <property type="evidence" value="ECO:0007669"/>
    <property type="project" value="TreeGrafter"/>
</dbReference>
<name>I3K341_ORENI</name>
<dbReference type="OrthoDB" id="8391817at2759"/>
<dbReference type="RefSeq" id="XP_013131576.1">
    <property type="nucleotide sequence ID" value="XM_013276122.3"/>
</dbReference>
<accession>I3K341</accession>
<dbReference type="RefSeq" id="XP_019212862.1">
    <property type="nucleotide sequence ID" value="XM_019357317.2"/>
</dbReference>
<reference evidence="1" key="2">
    <citation type="submission" date="2025-09" db="UniProtKB">
        <authorList>
            <consortium name="Ensembl"/>
        </authorList>
    </citation>
    <scope>IDENTIFICATION</scope>
</reference>
<dbReference type="Ensembl" id="ENSONIT00000015549.2">
    <property type="protein sequence ID" value="ENSONIP00000015536.2"/>
    <property type="gene ID" value="ENSONIG00000012332.2"/>
</dbReference>
<dbReference type="PANTHER" id="PTHR47308">
    <property type="entry name" value="NUCLEAR GTPASE SLIP-GC"/>
    <property type="match status" value="1"/>
</dbReference>
<dbReference type="RefSeq" id="XP_013131577.1">
    <property type="nucleotide sequence ID" value="XM_013276123.3"/>
</dbReference>